<protein>
    <recommendedName>
        <fullName evidence="1">Type VII secretion system protein EssD-like domain-containing protein</fullName>
    </recommendedName>
</protein>
<keyword evidence="3" id="KW-1185">Reference proteome</keyword>
<name>A0ABV2JMJ7_9STRE</name>
<reference evidence="2 3" key="1">
    <citation type="submission" date="2024-06" db="EMBL/GenBank/DDBJ databases">
        <title>Genomic Encyclopedia of Type Strains, Phase IV (KMG-IV): sequencing the most valuable type-strain genomes for metagenomic binning, comparative biology and taxonomic classification.</title>
        <authorList>
            <person name="Goeker M."/>
        </authorList>
    </citation>
    <scope>NUCLEOTIDE SEQUENCE [LARGE SCALE GENOMIC DNA]</scope>
    <source>
        <strain evidence="2 3">DSM 15349</strain>
    </source>
</reference>
<sequence length="69" mass="7698">MNRGHLIGYQFSGLNDELRNLTPLTAWVNSGNYSGMDSGNMPANTNWDNVITMSEQEALNLGKRHTSKE</sequence>
<dbReference type="InterPro" id="IPR044929">
    <property type="entry name" value="DNA/RNA_non-sp_Endonuclease_sf"/>
</dbReference>
<proteinExistence type="predicted"/>
<dbReference type="EMBL" id="JBEPMK010000005">
    <property type="protein sequence ID" value="MET3644892.1"/>
    <property type="molecule type" value="Genomic_DNA"/>
</dbReference>
<dbReference type="Proteomes" id="UP001549055">
    <property type="component" value="Unassembled WGS sequence"/>
</dbReference>
<accession>A0ABV2JMJ7</accession>
<dbReference type="InterPro" id="IPR044927">
    <property type="entry name" value="Endonuclea_NS_2"/>
</dbReference>
<organism evidence="2 3">
    <name type="scientific">Streptococcus gallinaceus</name>
    <dbReference type="NCBI Taxonomy" id="165758"/>
    <lineage>
        <taxon>Bacteria</taxon>
        <taxon>Bacillati</taxon>
        <taxon>Bacillota</taxon>
        <taxon>Bacilli</taxon>
        <taxon>Lactobacillales</taxon>
        <taxon>Streptococcaceae</taxon>
        <taxon>Streptococcus</taxon>
    </lineage>
</organism>
<dbReference type="RefSeq" id="WP_253365490.1">
    <property type="nucleotide sequence ID" value="NZ_JALJXU010000006.1"/>
</dbReference>
<dbReference type="Gene3D" id="3.40.570.10">
    <property type="entry name" value="Extracellular Endonuclease, subunit A"/>
    <property type="match status" value="1"/>
</dbReference>
<evidence type="ECO:0000259" key="1">
    <source>
        <dbReference type="Pfam" id="PF13930"/>
    </source>
</evidence>
<feature type="domain" description="Type VII secretion system protein EssD-like" evidence="1">
    <location>
        <begin position="2"/>
        <end position="37"/>
    </location>
</feature>
<comment type="caution">
    <text evidence="2">The sequence shown here is derived from an EMBL/GenBank/DDBJ whole genome shotgun (WGS) entry which is preliminary data.</text>
</comment>
<dbReference type="Pfam" id="PF13930">
    <property type="entry name" value="Endonuclea_NS_2"/>
    <property type="match status" value="1"/>
</dbReference>
<evidence type="ECO:0000313" key="3">
    <source>
        <dbReference type="Proteomes" id="UP001549055"/>
    </source>
</evidence>
<gene>
    <name evidence="2" type="ORF">ABID27_001523</name>
</gene>
<evidence type="ECO:0000313" key="2">
    <source>
        <dbReference type="EMBL" id="MET3644892.1"/>
    </source>
</evidence>